<dbReference type="HOGENOM" id="CLU_027425_0_0_6"/>
<keyword evidence="4" id="KW-1185">Reference proteome</keyword>
<dbReference type="Proteomes" id="UP000324170">
    <property type="component" value="Unassembled WGS sequence"/>
</dbReference>
<dbReference type="KEGG" id="xdo:XDD1_3828"/>
<dbReference type="EMBL" id="VNHN01000043">
    <property type="protein sequence ID" value="TYP02657.1"/>
    <property type="molecule type" value="Genomic_DNA"/>
</dbReference>
<evidence type="ECO:0000313" key="4">
    <source>
        <dbReference type="Proteomes" id="UP000324170"/>
    </source>
</evidence>
<dbReference type="RefSeq" id="WP_052705743.1">
    <property type="nucleotide sequence ID" value="NZ_CAWMED010000001.1"/>
</dbReference>
<reference evidence="2 4" key="2">
    <citation type="submission" date="2019-07" db="EMBL/GenBank/DDBJ databases">
        <title>Genomic Encyclopedia of Type Strains, Phase I: the one thousand microbial genomes (KMG-I) project.</title>
        <authorList>
            <person name="Kyrpides N."/>
        </authorList>
    </citation>
    <scope>NUCLEOTIDE SEQUENCE [LARGE SCALE GENOMIC DNA]</scope>
    <source>
        <strain evidence="2 4">DSM 17909</strain>
    </source>
</reference>
<reference evidence="1 3" key="1">
    <citation type="submission" date="2013-07" db="EMBL/GenBank/DDBJ databases">
        <authorList>
            <person name="Genoscope - CEA"/>
        </authorList>
    </citation>
    <scope>NUCLEOTIDE SEQUENCE [LARGE SCALE GENOMIC DNA]</scope>
    <source>
        <strain evidence="1">FRM16</strain>
        <strain evidence="3">FRM16 / DSM 17909</strain>
    </source>
</reference>
<gene>
    <name evidence="2" type="ORF">LY16_02503</name>
    <name evidence="1" type="ORF">XDD1_3828</name>
</gene>
<dbReference type="OrthoDB" id="6438278at2"/>
<proteinExistence type="predicted"/>
<accession>A0A068QX07</accession>
<dbReference type="Proteomes" id="UP000032721">
    <property type="component" value="Chromosome"/>
</dbReference>
<evidence type="ECO:0000313" key="3">
    <source>
        <dbReference type="Proteomes" id="UP000032721"/>
    </source>
</evidence>
<protein>
    <submittedName>
        <fullName evidence="1">Uncharacterized protein</fullName>
    </submittedName>
</protein>
<sequence length="511" mass="56430">MNSALSISVPDNSDLIIGQRFELTVTLALDTTAIGNIILSFNSATHINVPKNPITMLATSDGGNNQYSATIALKVSDQITENTPITFTIQATDTNNPQQVFSKKVQYLARSIDPKSLAFNVEHPFQTMPVADNNPPNGIQTKVSTTIKDLDGKALSGVPVFITNDTNGTFEKVNIYLDTNKDTQKIDTKMPSGNDGFTLLSDKDGGIIFYIYPIEGLSLILNLYAQIIGVTHQTVANDTYYVVNSDPFAVESPLQQPRILGFNRGNLISDGSPLFSVRINPYINPEIGDNILFFVNINFTGIYKTLKNPKQLGSYFIKLPYSIFKENELSRFSYVVIRQHAGEMIPSDVLRLTYKGGVIYEPDPNVTRKYDASIVMTSAKTIIPADSMINYDYIRSYPPANITGLIVEISGNTGNNNTKVPLGAEVTLNIYIRSHNKNPPIQSMKDIMPGNGILQFNINYDDLVDIDSGDIKFDYSFTSKNSDEIGYGHVWEAEIDTVRIGIPIGDDEIDL</sequence>
<evidence type="ECO:0000313" key="1">
    <source>
        <dbReference type="EMBL" id="CDG19513.1"/>
    </source>
</evidence>
<organism evidence="1 3">
    <name type="scientific">Xenorhabdus doucetiae</name>
    <dbReference type="NCBI Taxonomy" id="351671"/>
    <lineage>
        <taxon>Bacteria</taxon>
        <taxon>Pseudomonadati</taxon>
        <taxon>Pseudomonadota</taxon>
        <taxon>Gammaproteobacteria</taxon>
        <taxon>Enterobacterales</taxon>
        <taxon>Morganellaceae</taxon>
        <taxon>Xenorhabdus</taxon>
    </lineage>
</organism>
<name>A0A068QX07_9GAMM</name>
<dbReference type="EMBL" id="FO704550">
    <property type="protein sequence ID" value="CDG19513.1"/>
    <property type="molecule type" value="Genomic_DNA"/>
</dbReference>
<dbReference type="AlphaFoldDB" id="A0A068QX07"/>
<dbReference type="STRING" id="351671.XDD1_3828"/>
<evidence type="ECO:0000313" key="2">
    <source>
        <dbReference type="EMBL" id="TYP02657.1"/>
    </source>
</evidence>